<evidence type="ECO:0008006" key="4">
    <source>
        <dbReference type="Google" id="ProtNLM"/>
    </source>
</evidence>
<keyword evidence="1" id="KW-0560">Oxidoreductase</keyword>
<accession>A0A436ZNB0</accession>
<dbReference type="Gene3D" id="3.40.50.720">
    <property type="entry name" value="NAD(P)-binding Rossmann-like Domain"/>
    <property type="match status" value="1"/>
</dbReference>
<dbReference type="VEuPathDB" id="FungiDB:DFL_008295"/>
<dbReference type="Proteomes" id="UP000283090">
    <property type="component" value="Unassembled WGS sequence"/>
</dbReference>
<dbReference type="InterPro" id="IPR052228">
    <property type="entry name" value="Sec_Metab_Biosynth_Oxidored"/>
</dbReference>
<dbReference type="RefSeq" id="XP_067485942.1">
    <property type="nucleotide sequence ID" value="XM_067638009.1"/>
</dbReference>
<gene>
    <name evidence="2" type="ORF">DFL_008295</name>
</gene>
<dbReference type="InterPro" id="IPR036291">
    <property type="entry name" value="NAD(P)-bd_dom_sf"/>
</dbReference>
<dbReference type="Pfam" id="PF00106">
    <property type="entry name" value="adh_short"/>
    <property type="match status" value="1"/>
</dbReference>
<dbReference type="PANTHER" id="PTHR47534:SF3">
    <property type="entry name" value="ALCOHOL DEHYDROGENASE-LIKE C-TERMINAL DOMAIN-CONTAINING PROTEIN"/>
    <property type="match status" value="1"/>
</dbReference>
<organism evidence="2 3">
    <name type="scientific">Arthrobotrys flagrans</name>
    <name type="common">Nematode-trapping fungus</name>
    <name type="synonym">Trichothecium flagrans</name>
    <dbReference type="NCBI Taxonomy" id="97331"/>
    <lineage>
        <taxon>Eukaryota</taxon>
        <taxon>Fungi</taxon>
        <taxon>Dikarya</taxon>
        <taxon>Ascomycota</taxon>
        <taxon>Pezizomycotina</taxon>
        <taxon>Orbiliomycetes</taxon>
        <taxon>Orbiliales</taxon>
        <taxon>Orbiliaceae</taxon>
        <taxon>Arthrobotrys</taxon>
    </lineage>
</organism>
<evidence type="ECO:0000313" key="2">
    <source>
        <dbReference type="EMBL" id="RVD80398.1"/>
    </source>
</evidence>
<name>A0A436ZNB0_ARTFL</name>
<dbReference type="EMBL" id="SAEB01000012">
    <property type="protein sequence ID" value="RVD80398.1"/>
    <property type="molecule type" value="Genomic_DNA"/>
</dbReference>
<dbReference type="InterPro" id="IPR002347">
    <property type="entry name" value="SDR_fam"/>
</dbReference>
<proteinExistence type="predicted"/>
<keyword evidence="3" id="KW-1185">Reference proteome</keyword>
<evidence type="ECO:0000256" key="1">
    <source>
        <dbReference type="ARBA" id="ARBA00023002"/>
    </source>
</evidence>
<dbReference type="SUPFAM" id="SSF51735">
    <property type="entry name" value="NAD(P)-binding Rossmann-fold domains"/>
    <property type="match status" value="1"/>
</dbReference>
<dbReference type="GO" id="GO:0016491">
    <property type="term" value="F:oxidoreductase activity"/>
    <property type="evidence" value="ECO:0007669"/>
    <property type="project" value="UniProtKB-KW"/>
</dbReference>
<dbReference type="OrthoDB" id="2898509at2759"/>
<dbReference type="STRING" id="97331.A0A436ZNB0"/>
<sequence>MVAIDAIKSSNAAVKAKLPPGLVALFVGATSGIGEHTLRTFYQTASSPRVYFVGRSQSSADRIIADLKPLNPDGHLEFIQADASLIKNVDEVSKKFLEKEKELNVLVMSQGILTMEGRVETAEGLDTKLALNYFSRARFIQNLLPSLSAAATSSPFGARVLSVLSAGNGEGQLDFDDFELKKTFSLRNAGLMATTSNSALAKYLAKEHPNIGFIHAFPGGVETNIIEASNFPSVFKLAARVLTPLARPWMISKEESGQRHFYLTTNEKFKTGGWLTDSMNEESSSANKYVEKGWCDEKVGEKVWKKTMEVFERLEKERSA</sequence>
<reference evidence="2 3" key="1">
    <citation type="submission" date="2019-01" db="EMBL/GenBank/DDBJ databases">
        <title>Intercellular communication is required for trap formation in the nematode-trapping fungus Duddingtonia flagrans.</title>
        <authorList>
            <person name="Youssar L."/>
            <person name="Wernet V."/>
            <person name="Hensel N."/>
            <person name="Hildebrandt H.-G."/>
            <person name="Fischer R."/>
        </authorList>
    </citation>
    <scope>NUCLEOTIDE SEQUENCE [LARGE SCALE GENOMIC DNA]</scope>
    <source>
        <strain evidence="2 3">CBS H-5679</strain>
    </source>
</reference>
<dbReference type="PANTHER" id="PTHR47534">
    <property type="entry name" value="YALI0E05731P"/>
    <property type="match status" value="1"/>
</dbReference>
<comment type="caution">
    <text evidence="2">The sequence shown here is derived from an EMBL/GenBank/DDBJ whole genome shotgun (WGS) entry which is preliminary data.</text>
</comment>
<dbReference type="GeneID" id="93590606"/>
<evidence type="ECO:0000313" key="3">
    <source>
        <dbReference type="Proteomes" id="UP000283090"/>
    </source>
</evidence>
<protein>
    <recommendedName>
        <fullName evidence="4">NAD(P)-binding protein</fullName>
    </recommendedName>
</protein>
<dbReference type="AlphaFoldDB" id="A0A436ZNB0"/>